<dbReference type="CDD" id="cd02696">
    <property type="entry name" value="MurNAc-LAA"/>
    <property type="match status" value="1"/>
</dbReference>
<dbReference type="PANTHER" id="PTHR30404">
    <property type="entry name" value="N-ACETYLMURAMOYL-L-ALANINE AMIDASE"/>
    <property type="match status" value="1"/>
</dbReference>
<dbReference type="InterPro" id="IPR050695">
    <property type="entry name" value="N-acetylmuramoyl_amidase_3"/>
</dbReference>
<dbReference type="Gene3D" id="2.60.40.3500">
    <property type="match status" value="1"/>
</dbReference>
<name>A0A5J6MFF7_9PROT</name>
<comment type="catalytic activity">
    <reaction evidence="1">
        <text>Hydrolyzes the link between N-acetylmuramoyl residues and L-amino acid residues in certain cell-wall glycopeptides.</text>
        <dbReference type="EC" id="3.5.1.28"/>
    </reaction>
</comment>
<feature type="signal peptide" evidence="5">
    <location>
        <begin position="1"/>
        <end position="15"/>
    </location>
</feature>
<keyword evidence="8" id="KW-1185">Reference proteome</keyword>
<evidence type="ECO:0000313" key="7">
    <source>
        <dbReference type="EMBL" id="QEX16178.1"/>
    </source>
</evidence>
<evidence type="ECO:0000259" key="6">
    <source>
        <dbReference type="SMART" id="SM00646"/>
    </source>
</evidence>
<feature type="chain" id="PRO_5023939084" description="N-acetylmuramoyl-L-alanine amidase" evidence="5">
    <location>
        <begin position="16"/>
        <end position="460"/>
    </location>
</feature>
<evidence type="ECO:0000256" key="1">
    <source>
        <dbReference type="ARBA" id="ARBA00001561"/>
    </source>
</evidence>
<organism evidence="7 8">
    <name type="scientific">Hypericibacter terrae</name>
    <dbReference type="NCBI Taxonomy" id="2602015"/>
    <lineage>
        <taxon>Bacteria</taxon>
        <taxon>Pseudomonadati</taxon>
        <taxon>Pseudomonadota</taxon>
        <taxon>Alphaproteobacteria</taxon>
        <taxon>Rhodospirillales</taxon>
        <taxon>Dongiaceae</taxon>
        <taxon>Hypericibacter</taxon>
    </lineage>
</organism>
<dbReference type="GO" id="GO:0008745">
    <property type="term" value="F:N-acetylmuramoyl-L-alanine amidase activity"/>
    <property type="evidence" value="ECO:0007669"/>
    <property type="project" value="UniProtKB-EC"/>
</dbReference>
<feature type="region of interest" description="Disordered" evidence="4">
    <location>
        <begin position="150"/>
        <end position="203"/>
    </location>
</feature>
<feature type="domain" description="MurNAc-LAA" evidence="6">
    <location>
        <begin position="294"/>
        <end position="448"/>
    </location>
</feature>
<dbReference type="Pfam" id="PF01520">
    <property type="entry name" value="Amidase_3"/>
    <property type="match status" value="1"/>
</dbReference>
<dbReference type="EC" id="3.5.1.28" evidence="2"/>
<dbReference type="Pfam" id="PF11741">
    <property type="entry name" value="AMIN"/>
    <property type="match status" value="1"/>
</dbReference>
<evidence type="ECO:0000256" key="2">
    <source>
        <dbReference type="ARBA" id="ARBA00011901"/>
    </source>
</evidence>
<evidence type="ECO:0000256" key="4">
    <source>
        <dbReference type="SAM" id="MobiDB-lite"/>
    </source>
</evidence>
<dbReference type="SUPFAM" id="SSF53187">
    <property type="entry name" value="Zn-dependent exopeptidases"/>
    <property type="match status" value="1"/>
</dbReference>
<dbReference type="PANTHER" id="PTHR30404:SF0">
    <property type="entry name" value="N-ACETYLMURAMOYL-L-ALANINE AMIDASE AMIC"/>
    <property type="match status" value="1"/>
</dbReference>
<dbReference type="Gene3D" id="3.40.630.40">
    <property type="entry name" value="Zn-dependent exopeptidases"/>
    <property type="match status" value="1"/>
</dbReference>
<dbReference type="EMBL" id="CP042906">
    <property type="protein sequence ID" value="QEX16178.1"/>
    <property type="molecule type" value="Genomic_DNA"/>
</dbReference>
<sequence>MVLALLAGLCGPAMAAVDVQGIRLGVHPDKTRVVLDLSGGAAYRTLLLANPYRLVIDLEGVQWQLGPEGAPAGKGLVSGMRYGTYSGGTQRLVLDLAGPVTLQQSALIAGSGTVAARLVLDLVPASADQFLAGAAGGSGPALVSLPEVTAASGSDPAAGSQLAAGTDSAGALPTPDLKPASATSDQGSVPLTAAPDPVPAPLPAVGGNMSTAWLGFPPPLKPPPPSAGPVRPLIMLDPGHGGVDPGTVGASGAYEKNLTLAMALEIKRQIEASGRFRVQLTRDKDIFIPLRDRIAIARAAHADIFISLHADSHDNADHRGATVYTLSENASDAEAEALAAKENKADLIAGVDLSNENQMVTSILIDLAQRETKNQSVRLADYMVQELASGTLLNRNTHRFAGFAVLKAPDVPSILLELGYLSNSQDEKLLQTKAYRRKMAAAILKAIGDYFQWQRTLTQG</sequence>
<evidence type="ECO:0000256" key="5">
    <source>
        <dbReference type="SAM" id="SignalP"/>
    </source>
</evidence>
<evidence type="ECO:0000256" key="3">
    <source>
        <dbReference type="ARBA" id="ARBA00022801"/>
    </source>
</evidence>
<dbReference type="InterPro" id="IPR002508">
    <property type="entry name" value="MurNAc-LAA_cat"/>
</dbReference>
<evidence type="ECO:0000313" key="8">
    <source>
        <dbReference type="Proteomes" id="UP000326202"/>
    </source>
</evidence>
<proteinExistence type="predicted"/>
<dbReference type="Proteomes" id="UP000326202">
    <property type="component" value="Chromosome"/>
</dbReference>
<keyword evidence="5" id="KW-0732">Signal</keyword>
<dbReference type="GO" id="GO:0009253">
    <property type="term" value="P:peptidoglycan catabolic process"/>
    <property type="evidence" value="ECO:0007669"/>
    <property type="project" value="InterPro"/>
</dbReference>
<gene>
    <name evidence="7" type="ORF">FRZ44_14700</name>
</gene>
<dbReference type="InterPro" id="IPR021731">
    <property type="entry name" value="AMIN_dom"/>
</dbReference>
<protein>
    <recommendedName>
        <fullName evidence="2">N-acetylmuramoyl-L-alanine amidase</fullName>
        <ecNumber evidence="2">3.5.1.28</ecNumber>
    </recommendedName>
</protein>
<dbReference type="AlphaFoldDB" id="A0A5J6MFF7"/>
<keyword evidence="3" id="KW-0378">Hydrolase</keyword>
<dbReference type="SMART" id="SM00646">
    <property type="entry name" value="Ami_3"/>
    <property type="match status" value="1"/>
</dbReference>
<dbReference type="GO" id="GO:0030288">
    <property type="term" value="C:outer membrane-bounded periplasmic space"/>
    <property type="evidence" value="ECO:0007669"/>
    <property type="project" value="TreeGrafter"/>
</dbReference>
<accession>A0A5J6MFF7</accession>
<reference evidence="7 8" key="1">
    <citation type="submission" date="2019-08" db="EMBL/GenBank/DDBJ databases">
        <title>Hyperibacter terrae gen. nov., sp. nov. and Hyperibacter viscosus sp. nov., two new members in the family Rhodospirillaceae isolated from the rhizosphere of Hypericum perforatum.</title>
        <authorList>
            <person name="Noviana Z."/>
        </authorList>
    </citation>
    <scope>NUCLEOTIDE SEQUENCE [LARGE SCALE GENOMIC DNA]</scope>
    <source>
        <strain evidence="7 8">R5913</strain>
    </source>
</reference>
<dbReference type="KEGG" id="htq:FRZ44_14700"/>